<protein>
    <submittedName>
        <fullName evidence="3">DDE Tnp4 domain-containing protein</fullName>
    </submittedName>
</protein>
<dbReference type="EMBL" id="UYRW01007784">
    <property type="protein sequence ID" value="VDM95807.1"/>
    <property type="molecule type" value="Genomic_DNA"/>
</dbReference>
<evidence type="ECO:0000313" key="3">
    <source>
        <dbReference type="WBParaSite" id="nOo.2.0.1.t11353-RA"/>
    </source>
</evidence>
<sequence length="151" mass="17372">MATAEYSIRSDHLLGKYHTFETVVSHPIILPFTNFKFYSMFVSITKQGCGTSYGCFKIGRHQCLFGETCRFSLKWRCYKKSMIVEATHYGHVASFGLTESEKRAVLCISTNNTSSMDDYYISGDRGFPNIFNRPHSKRLKTINDGMRTFCR</sequence>
<gene>
    <name evidence="1" type="ORF">NOO_LOCUS11353</name>
</gene>
<proteinExistence type="predicted"/>
<dbReference type="WBParaSite" id="nOo.2.0.1.t11353-RA">
    <property type="protein sequence ID" value="nOo.2.0.1.t11353-RA"/>
    <property type="gene ID" value="nOo.2.0.1.g11353"/>
</dbReference>
<reference evidence="3" key="1">
    <citation type="submission" date="2016-06" db="UniProtKB">
        <authorList>
            <consortium name="WormBaseParasite"/>
        </authorList>
    </citation>
    <scope>IDENTIFICATION</scope>
</reference>
<reference evidence="1 2" key="2">
    <citation type="submission" date="2018-08" db="EMBL/GenBank/DDBJ databases">
        <authorList>
            <person name="Laetsch R D."/>
            <person name="Stevens L."/>
            <person name="Kumar S."/>
            <person name="Blaxter L. M."/>
        </authorList>
    </citation>
    <scope>NUCLEOTIDE SEQUENCE [LARGE SCALE GENOMIC DNA]</scope>
</reference>
<evidence type="ECO:0000313" key="2">
    <source>
        <dbReference type="Proteomes" id="UP000271087"/>
    </source>
</evidence>
<keyword evidence="2" id="KW-1185">Reference proteome</keyword>
<accession>A0A182ET80</accession>
<dbReference type="OrthoDB" id="5852175at2759"/>
<organism evidence="3">
    <name type="scientific">Onchocerca ochengi</name>
    <name type="common">Filarial nematode worm</name>
    <dbReference type="NCBI Taxonomy" id="42157"/>
    <lineage>
        <taxon>Eukaryota</taxon>
        <taxon>Metazoa</taxon>
        <taxon>Ecdysozoa</taxon>
        <taxon>Nematoda</taxon>
        <taxon>Chromadorea</taxon>
        <taxon>Rhabditida</taxon>
        <taxon>Spirurina</taxon>
        <taxon>Spiruromorpha</taxon>
        <taxon>Filarioidea</taxon>
        <taxon>Onchocercidae</taxon>
        <taxon>Onchocerca</taxon>
    </lineage>
</organism>
<dbReference type="AlphaFoldDB" id="A0A182ET80"/>
<evidence type="ECO:0000313" key="1">
    <source>
        <dbReference type="EMBL" id="VDM95807.1"/>
    </source>
</evidence>
<name>A0A182ET80_ONCOC</name>
<dbReference type="Proteomes" id="UP000271087">
    <property type="component" value="Unassembled WGS sequence"/>
</dbReference>